<name>A0A2S3HPA5_9POAL</name>
<protein>
    <submittedName>
        <fullName evidence="1">Uncharacterized protein</fullName>
    </submittedName>
</protein>
<dbReference type="EMBL" id="CM008050">
    <property type="protein sequence ID" value="PAN27195.1"/>
    <property type="molecule type" value="Genomic_DNA"/>
</dbReference>
<dbReference type="Gramene" id="PAN27195">
    <property type="protein sequence ID" value="PAN27195"/>
    <property type="gene ID" value="PAHAL_5G065500"/>
</dbReference>
<evidence type="ECO:0000313" key="1">
    <source>
        <dbReference type="EMBL" id="PAN27195.1"/>
    </source>
</evidence>
<sequence>MSWIRELLQQAVLRVLHGGGFMSDLEAFTPMLVTRRR</sequence>
<organism evidence="1">
    <name type="scientific">Panicum hallii</name>
    <dbReference type="NCBI Taxonomy" id="206008"/>
    <lineage>
        <taxon>Eukaryota</taxon>
        <taxon>Viridiplantae</taxon>
        <taxon>Streptophyta</taxon>
        <taxon>Embryophyta</taxon>
        <taxon>Tracheophyta</taxon>
        <taxon>Spermatophyta</taxon>
        <taxon>Magnoliopsida</taxon>
        <taxon>Liliopsida</taxon>
        <taxon>Poales</taxon>
        <taxon>Poaceae</taxon>
        <taxon>PACMAD clade</taxon>
        <taxon>Panicoideae</taxon>
        <taxon>Panicodae</taxon>
        <taxon>Paniceae</taxon>
        <taxon>Panicinae</taxon>
        <taxon>Panicum</taxon>
        <taxon>Panicum sect. Panicum</taxon>
    </lineage>
</organism>
<reference evidence="1" key="1">
    <citation type="submission" date="2018-04" db="EMBL/GenBank/DDBJ databases">
        <title>WGS assembly of Panicum hallii.</title>
        <authorList>
            <person name="Lovell J."/>
            <person name="Jenkins J."/>
            <person name="Lowry D."/>
            <person name="Mamidi S."/>
            <person name="Sreedasyam A."/>
            <person name="Weng X."/>
            <person name="Barry K."/>
            <person name="Bonette J."/>
            <person name="Campitelli B."/>
            <person name="Daum C."/>
            <person name="Gordon S."/>
            <person name="Gould B."/>
            <person name="Lipzen A."/>
            <person name="Macqueen A."/>
            <person name="Palacio-Mejia J."/>
            <person name="Plott C."/>
            <person name="Shakirov E."/>
            <person name="Shu S."/>
            <person name="Yoshinaga Y."/>
            <person name="Zane M."/>
            <person name="Rokhsar D."/>
            <person name="Grimwood J."/>
            <person name="Schmutz J."/>
            <person name="Juenger T."/>
        </authorList>
    </citation>
    <scope>NUCLEOTIDE SEQUENCE [LARGE SCALE GENOMIC DNA]</scope>
    <source>
        <strain evidence="1">FIL2</strain>
    </source>
</reference>
<proteinExistence type="predicted"/>
<dbReference type="AlphaFoldDB" id="A0A2S3HPA5"/>
<dbReference type="Proteomes" id="UP000243499">
    <property type="component" value="Chromosome 5"/>
</dbReference>
<accession>A0A2S3HPA5</accession>
<gene>
    <name evidence="1" type="ORF">PAHAL_5G065500</name>
</gene>